<reference evidence="1" key="1">
    <citation type="submission" date="2021-03" db="EMBL/GenBank/DDBJ databases">
        <title>Human Oral Microbial Genomes.</title>
        <authorList>
            <person name="Johnston C.D."/>
            <person name="Chen T."/>
            <person name="Dewhirst F.E."/>
        </authorList>
    </citation>
    <scope>NUCLEOTIDE SEQUENCE</scope>
    <source>
        <strain evidence="1">F0714</strain>
    </source>
</reference>
<proteinExistence type="predicted"/>
<protein>
    <submittedName>
        <fullName evidence="1">Uncharacterized protein</fullName>
    </submittedName>
</protein>
<gene>
    <name evidence="1" type="ORF">J5A53_09565</name>
</gene>
<dbReference type="RefSeq" id="WP_014846305.1">
    <property type="nucleotide sequence ID" value="NZ_CAJZDL010000079.1"/>
</dbReference>
<dbReference type="InterPro" id="IPR027417">
    <property type="entry name" value="P-loop_NTPase"/>
</dbReference>
<dbReference type="Proteomes" id="UP000677180">
    <property type="component" value="Chromosome"/>
</dbReference>
<dbReference type="EMBL" id="CP072385">
    <property type="protein sequence ID" value="QUC10060.1"/>
    <property type="molecule type" value="Genomic_DNA"/>
</dbReference>
<dbReference type="AlphaFoldDB" id="A0AB37HRZ5"/>
<evidence type="ECO:0000313" key="2">
    <source>
        <dbReference type="Proteomes" id="UP000677180"/>
    </source>
</evidence>
<organism evidence="1 2">
    <name type="scientific">Arachnia propionica</name>
    <dbReference type="NCBI Taxonomy" id="1750"/>
    <lineage>
        <taxon>Bacteria</taxon>
        <taxon>Bacillati</taxon>
        <taxon>Actinomycetota</taxon>
        <taxon>Actinomycetes</taxon>
        <taxon>Propionibacteriales</taxon>
        <taxon>Propionibacteriaceae</taxon>
        <taxon>Arachnia</taxon>
    </lineage>
</organism>
<evidence type="ECO:0000313" key="1">
    <source>
        <dbReference type="EMBL" id="QUC10060.1"/>
    </source>
</evidence>
<accession>A0AB37HRZ5</accession>
<sequence length="61" mass="6254">MKFPFTAALGAEDMACILSLAGISPEIDGVLAQGEKGTAESTMVRALTDVVRSDLQAEGVA</sequence>
<dbReference type="Gene3D" id="3.40.50.300">
    <property type="entry name" value="P-loop containing nucleotide triphosphate hydrolases"/>
    <property type="match status" value="1"/>
</dbReference>
<name>A0AB37HRZ5_9ACTN</name>